<evidence type="ECO:0000256" key="1">
    <source>
        <dbReference type="PROSITE-ProRule" id="PRU00176"/>
    </source>
</evidence>
<dbReference type="SMART" id="SM00360">
    <property type="entry name" value="RRM"/>
    <property type="match status" value="2"/>
</dbReference>
<name>A0A2N1JGP0_9BASI</name>
<dbReference type="Proteomes" id="UP000232875">
    <property type="component" value="Unassembled WGS sequence"/>
</dbReference>
<dbReference type="PROSITE" id="PS50102">
    <property type="entry name" value="RRM"/>
    <property type="match status" value="2"/>
</dbReference>
<dbReference type="GO" id="GO:0005634">
    <property type="term" value="C:nucleus"/>
    <property type="evidence" value="ECO:0007669"/>
    <property type="project" value="TreeGrafter"/>
</dbReference>
<dbReference type="STRING" id="2020962.A0A2N1JGP0"/>
<gene>
    <name evidence="4" type="primary">NGR1</name>
    <name evidence="4" type="ORF">MVES_000248</name>
</gene>
<feature type="region of interest" description="Disordered" evidence="2">
    <location>
        <begin position="169"/>
        <end position="201"/>
    </location>
</feature>
<dbReference type="AlphaFoldDB" id="A0A2N1JGP0"/>
<dbReference type="PANTHER" id="PTHR23140:SF4">
    <property type="entry name" value="PROTEIN CBR-NRD-1"/>
    <property type="match status" value="1"/>
</dbReference>
<accession>A0A2N1JGP0</accession>
<evidence type="ECO:0000256" key="2">
    <source>
        <dbReference type="SAM" id="MobiDB-lite"/>
    </source>
</evidence>
<organism evidence="4 5">
    <name type="scientific">Malassezia vespertilionis</name>
    <dbReference type="NCBI Taxonomy" id="2020962"/>
    <lineage>
        <taxon>Eukaryota</taxon>
        <taxon>Fungi</taxon>
        <taxon>Dikarya</taxon>
        <taxon>Basidiomycota</taxon>
        <taxon>Ustilaginomycotina</taxon>
        <taxon>Malasseziomycetes</taxon>
        <taxon>Malasseziales</taxon>
        <taxon>Malasseziaceae</taxon>
        <taxon>Malassezia</taxon>
    </lineage>
</organism>
<sequence>MAHAGPTPDPRCIVPPYRTKRTETPVYHSWIPTRLVDDCGLASEVPSSRASVASDMDGMSFSALDLSWDRCLQALKAPSPTSSPTPSSPHSGGTMSSRLEWSQTQNTAPLSSSFHADTPFQPFNFGLHKPLPLKSCMPQDQGGSARNNSWPRKAPSSVWNMDMMHRESHPSVVPRPFTPKPKLQSHRTKLVPATPTTPWAPQSDARTTIVVSNLAAHISEDDLRAHFENPPEWPDSHPIRQVCANVGQTAPLRPAPLAVLGVEMNSERSQALVYFQNTQDCERALVELQHTILTPRQKPWKPVRVQIAIAHTQPDRPAQRQATRVQEDKSRRAHAPKRRLADASRSAGRTREPLPEQEPERVPTTLTFMPPDESQEEVENAQQLSNALTAAHMTSALDPANTTVFVGSLFSMASEGTLYSLFAPFGQILSVNIPHGQDCGFVQFVRKEDAARAIAKLQRSPVAGGSLRLSWGRNIGEKAAARAATRAGLRWVEDAS</sequence>
<feature type="compositionally biased region" description="Low complexity" evidence="2">
    <location>
        <begin position="88"/>
        <end position="97"/>
    </location>
</feature>
<dbReference type="EMBL" id="KZ454987">
    <property type="protein sequence ID" value="PKI85699.1"/>
    <property type="molecule type" value="Genomic_DNA"/>
</dbReference>
<proteinExistence type="predicted"/>
<feature type="compositionally biased region" description="Basic and acidic residues" evidence="2">
    <location>
        <begin position="349"/>
        <end position="361"/>
    </location>
</feature>
<feature type="compositionally biased region" description="Polar residues" evidence="2">
    <location>
        <begin position="99"/>
        <end position="115"/>
    </location>
</feature>
<dbReference type="Gene3D" id="3.30.70.330">
    <property type="match status" value="2"/>
</dbReference>
<dbReference type="InterPro" id="IPR012677">
    <property type="entry name" value="Nucleotide-bd_a/b_plait_sf"/>
</dbReference>
<dbReference type="PANTHER" id="PTHR23140">
    <property type="entry name" value="RNA PROCESSING PROTEIN LD23810P"/>
    <property type="match status" value="1"/>
</dbReference>
<keyword evidence="1" id="KW-0694">RNA-binding</keyword>
<feature type="domain" description="RRM" evidence="3">
    <location>
        <begin position="207"/>
        <end position="310"/>
    </location>
</feature>
<reference evidence="4 5" key="1">
    <citation type="submission" date="2017-10" db="EMBL/GenBank/DDBJ databases">
        <title>A novel species of cold-tolerant Malassezia isolated from bats.</title>
        <authorList>
            <person name="Lorch J.M."/>
            <person name="Palmer J.M."/>
            <person name="Vanderwolf K.J."/>
            <person name="Schmidt K.Z."/>
            <person name="Verant M.L."/>
            <person name="Weller T.J."/>
            <person name="Blehert D.S."/>
        </authorList>
    </citation>
    <scope>NUCLEOTIDE SEQUENCE [LARGE SCALE GENOMIC DNA]</scope>
    <source>
        <strain evidence="4 5">NWHC:44797-103</strain>
    </source>
</reference>
<dbReference type="InterPro" id="IPR000504">
    <property type="entry name" value="RRM_dom"/>
</dbReference>
<evidence type="ECO:0000313" key="5">
    <source>
        <dbReference type="Proteomes" id="UP000232875"/>
    </source>
</evidence>
<evidence type="ECO:0000259" key="3">
    <source>
        <dbReference type="PROSITE" id="PS50102"/>
    </source>
</evidence>
<dbReference type="InterPro" id="IPR035979">
    <property type="entry name" value="RBD_domain_sf"/>
</dbReference>
<dbReference type="InterPro" id="IPR051485">
    <property type="entry name" value="SR-CTD_assoc_factor"/>
</dbReference>
<protein>
    <submittedName>
        <fullName evidence="4">Ngr1p</fullName>
    </submittedName>
</protein>
<dbReference type="GO" id="GO:0003723">
    <property type="term" value="F:RNA binding"/>
    <property type="evidence" value="ECO:0007669"/>
    <property type="project" value="UniProtKB-UniRule"/>
</dbReference>
<keyword evidence="5" id="KW-1185">Reference proteome</keyword>
<dbReference type="OrthoDB" id="446113at2759"/>
<dbReference type="SUPFAM" id="SSF54928">
    <property type="entry name" value="RNA-binding domain, RBD"/>
    <property type="match status" value="2"/>
</dbReference>
<evidence type="ECO:0000313" key="4">
    <source>
        <dbReference type="EMBL" id="PKI85699.1"/>
    </source>
</evidence>
<feature type="domain" description="RRM" evidence="3">
    <location>
        <begin position="402"/>
        <end position="474"/>
    </location>
</feature>
<feature type="region of interest" description="Disordered" evidence="2">
    <location>
        <begin position="76"/>
        <end position="115"/>
    </location>
</feature>
<feature type="region of interest" description="Disordered" evidence="2">
    <location>
        <begin position="310"/>
        <end position="374"/>
    </location>
</feature>
<dbReference type="Pfam" id="PF00076">
    <property type="entry name" value="RRM_1"/>
    <property type="match status" value="1"/>
</dbReference>